<reference evidence="7 8" key="1">
    <citation type="submission" date="2019-07" db="EMBL/GenBank/DDBJ databases">
        <title>Draft genome assembly of a fouling barnacle, Amphibalanus amphitrite (Darwin, 1854): The first reference genome for Thecostraca.</title>
        <authorList>
            <person name="Kim W."/>
        </authorList>
    </citation>
    <scope>NUCLEOTIDE SEQUENCE [LARGE SCALE GENOMIC DNA]</scope>
    <source>
        <strain evidence="7">SNU_AA5</strain>
        <tissue evidence="7">Soma without cirri and trophi</tissue>
    </source>
</reference>
<feature type="region of interest" description="Disordered" evidence="6">
    <location>
        <begin position="158"/>
        <end position="184"/>
    </location>
</feature>
<evidence type="ECO:0000256" key="6">
    <source>
        <dbReference type="SAM" id="MobiDB-lite"/>
    </source>
</evidence>
<keyword evidence="8" id="KW-1185">Reference proteome</keyword>
<dbReference type="GO" id="GO:0000428">
    <property type="term" value="C:DNA-directed RNA polymerase complex"/>
    <property type="evidence" value="ECO:0007669"/>
    <property type="project" value="UniProtKB-KW"/>
</dbReference>
<dbReference type="Proteomes" id="UP000440578">
    <property type="component" value="Unassembled WGS sequence"/>
</dbReference>
<dbReference type="GO" id="GO:0003677">
    <property type="term" value="F:DNA binding"/>
    <property type="evidence" value="ECO:0007669"/>
    <property type="project" value="InterPro"/>
</dbReference>
<evidence type="ECO:0000256" key="3">
    <source>
        <dbReference type="ARBA" id="ARBA00022478"/>
    </source>
</evidence>
<dbReference type="AlphaFoldDB" id="A0A6A4VMF9"/>
<dbReference type="EMBL" id="VIIS01001657">
    <property type="protein sequence ID" value="KAF0294803.1"/>
    <property type="molecule type" value="Genomic_DNA"/>
</dbReference>
<comment type="subcellular location">
    <subcellularLocation>
        <location evidence="1">Nucleus</location>
        <location evidence="1">Nucleolus</location>
    </subcellularLocation>
</comment>
<evidence type="ECO:0000256" key="2">
    <source>
        <dbReference type="ARBA" id="ARBA00009430"/>
    </source>
</evidence>
<comment type="caution">
    <text evidence="7">The sequence shown here is derived from an EMBL/GenBank/DDBJ whole genome shotgun (WGS) entry which is preliminary data.</text>
</comment>
<evidence type="ECO:0000256" key="4">
    <source>
        <dbReference type="ARBA" id="ARBA00023163"/>
    </source>
</evidence>
<evidence type="ECO:0000256" key="1">
    <source>
        <dbReference type="ARBA" id="ARBA00004604"/>
    </source>
</evidence>
<dbReference type="GO" id="GO:0006351">
    <property type="term" value="P:DNA-templated transcription"/>
    <property type="evidence" value="ECO:0007669"/>
    <property type="project" value="InterPro"/>
</dbReference>
<gene>
    <name evidence="7" type="primary">POLR1E_1</name>
    <name evidence="7" type="ORF">FJT64_007585</name>
</gene>
<protein>
    <submittedName>
        <fullName evidence="7">DNA-directed RNA polymerase I subunit RPA49</fullName>
    </submittedName>
</protein>
<dbReference type="InterPro" id="IPR009668">
    <property type="entry name" value="RNA_pol-assoc_fac_A49-like"/>
</dbReference>
<evidence type="ECO:0000256" key="5">
    <source>
        <dbReference type="ARBA" id="ARBA00023242"/>
    </source>
</evidence>
<organism evidence="7 8">
    <name type="scientific">Amphibalanus amphitrite</name>
    <name type="common">Striped barnacle</name>
    <name type="synonym">Balanus amphitrite</name>
    <dbReference type="NCBI Taxonomy" id="1232801"/>
    <lineage>
        <taxon>Eukaryota</taxon>
        <taxon>Metazoa</taxon>
        <taxon>Ecdysozoa</taxon>
        <taxon>Arthropoda</taxon>
        <taxon>Crustacea</taxon>
        <taxon>Multicrustacea</taxon>
        <taxon>Cirripedia</taxon>
        <taxon>Thoracica</taxon>
        <taxon>Thoracicalcarea</taxon>
        <taxon>Balanomorpha</taxon>
        <taxon>Balanoidea</taxon>
        <taxon>Balanidae</taxon>
        <taxon>Amphibalaninae</taxon>
        <taxon>Amphibalanus</taxon>
    </lineage>
</organism>
<name>A0A6A4VMF9_AMPAM</name>
<evidence type="ECO:0000313" key="8">
    <source>
        <dbReference type="Proteomes" id="UP000440578"/>
    </source>
</evidence>
<keyword evidence="5" id="KW-0539">Nucleus</keyword>
<dbReference type="PANTHER" id="PTHR14440">
    <property type="entry name" value="DNA-DIRECTED RNA POLYMERASE I SUBUNIT RPA49"/>
    <property type="match status" value="1"/>
</dbReference>
<evidence type="ECO:0000313" key="7">
    <source>
        <dbReference type="EMBL" id="KAF0294803.1"/>
    </source>
</evidence>
<dbReference type="Pfam" id="PF06870">
    <property type="entry name" value="RNA_pol_I_A49"/>
    <property type="match status" value="1"/>
</dbReference>
<dbReference type="OrthoDB" id="277398at2759"/>
<comment type="similarity">
    <text evidence="2">Belongs to the eukaryotic RPA49/POLR1E RNA polymerase subunit family.</text>
</comment>
<dbReference type="GO" id="GO:0005730">
    <property type="term" value="C:nucleolus"/>
    <property type="evidence" value="ECO:0007669"/>
    <property type="project" value="UniProtKB-SubCell"/>
</dbReference>
<dbReference type="EMBL" id="VIIS01001657">
    <property type="protein sequence ID" value="KAF0294804.1"/>
    <property type="molecule type" value="Genomic_DNA"/>
</dbReference>
<sequence>MKAIKRAMIEDVADSDVSARANLPKLVTFASSDNVPGGAKFASFRNTEDGSLLLTANTDRLSYVNKSQPEQLMLAVVSKSTGKARLVPLQSYHLSPALEPAAAEPEGEETPQYTWTDVGRAFGLARWQKQHQRSTRLDVGSGSRSVAQSLEVAMDHVKPAQPPAEGDETPAAPDGRMETGLVPPQNLEATEPSEVYNREDVVPGWLYKRLQNTADKFEEALKKLDRTDEYLVTQAAKWRDSDEDKFTLTMYLFYMVRLLRNLQDMYVTKSWKRLMIPEPVLEHLRDAFMERSHNGWDRSERLLDKLACHIIVVSLWIHDYTIRLEDITGITRVKLKKLVQYCALLGLTVSSGDRAMLKLPLKVKAPPVTSRRTKRVAAM</sequence>
<keyword evidence="3 7" id="KW-0240">DNA-directed RNA polymerase</keyword>
<proteinExistence type="inferred from homology"/>
<keyword evidence="4" id="KW-0804">Transcription</keyword>
<accession>A0A6A4VMF9</accession>